<accession>A0ACA9Q553</accession>
<comment type="caution">
    <text evidence="1">The sequence shown here is derived from an EMBL/GenBank/DDBJ whole genome shotgun (WGS) entry which is preliminary data.</text>
</comment>
<proteinExistence type="predicted"/>
<reference evidence="1" key="1">
    <citation type="submission" date="2021-06" db="EMBL/GenBank/DDBJ databases">
        <authorList>
            <person name="Kallberg Y."/>
            <person name="Tangrot J."/>
            <person name="Rosling A."/>
        </authorList>
    </citation>
    <scope>NUCLEOTIDE SEQUENCE</scope>
    <source>
        <strain evidence="1">IL203A</strain>
    </source>
</reference>
<keyword evidence="2" id="KW-1185">Reference proteome</keyword>
<dbReference type="Proteomes" id="UP000789702">
    <property type="component" value="Unassembled WGS sequence"/>
</dbReference>
<evidence type="ECO:0000313" key="2">
    <source>
        <dbReference type="Proteomes" id="UP000789702"/>
    </source>
</evidence>
<feature type="non-terminal residue" evidence="1">
    <location>
        <position position="184"/>
    </location>
</feature>
<gene>
    <name evidence="1" type="ORF">DHETER_LOCUS13630</name>
</gene>
<sequence>MGAIMTELSTGQRPFYGYPFDSILVLDICRGLRPEFSEKTPECYIKLAKQCMDSDPNNRPSAKDISSKLSERRMIITNPSISYILLMKKSKQYRSSMYTSRLINTEEIKIAHESAKFRDSKMHDLDDSQDEIPIGSVFQIDLSNRTSWVWEFFSLEIRKEDNGEWGRFAVSDHEVTKDNPHPKE</sequence>
<protein>
    <submittedName>
        <fullName evidence="1">1713_t:CDS:1</fullName>
    </submittedName>
</protein>
<name>A0ACA9Q553_9GLOM</name>
<organism evidence="1 2">
    <name type="scientific">Dentiscutata heterogama</name>
    <dbReference type="NCBI Taxonomy" id="1316150"/>
    <lineage>
        <taxon>Eukaryota</taxon>
        <taxon>Fungi</taxon>
        <taxon>Fungi incertae sedis</taxon>
        <taxon>Mucoromycota</taxon>
        <taxon>Glomeromycotina</taxon>
        <taxon>Glomeromycetes</taxon>
        <taxon>Diversisporales</taxon>
        <taxon>Gigasporaceae</taxon>
        <taxon>Dentiscutata</taxon>
    </lineage>
</organism>
<evidence type="ECO:0000313" key="1">
    <source>
        <dbReference type="EMBL" id="CAG8734169.1"/>
    </source>
</evidence>
<dbReference type="EMBL" id="CAJVPU010038141">
    <property type="protein sequence ID" value="CAG8734169.1"/>
    <property type="molecule type" value="Genomic_DNA"/>
</dbReference>